<dbReference type="InterPro" id="IPR041542">
    <property type="entry name" value="GH43_C2"/>
</dbReference>
<dbReference type="InterPro" id="IPR023296">
    <property type="entry name" value="Glyco_hydro_beta-prop_sf"/>
</dbReference>
<dbReference type="Gene3D" id="2.60.120.200">
    <property type="match status" value="1"/>
</dbReference>
<evidence type="ECO:0000313" key="8">
    <source>
        <dbReference type="EMBL" id="PHQ29216.1"/>
    </source>
</evidence>
<keyword evidence="3 6" id="KW-0326">Glycosidase</keyword>
<dbReference type="AlphaFoldDB" id="A0A2G1VR15"/>
<dbReference type="GO" id="GO:0004553">
    <property type="term" value="F:hydrolase activity, hydrolyzing O-glycosyl compounds"/>
    <property type="evidence" value="ECO:0007669"/>
    <property type="project" value="InterPro"/>
</dbReference>
<gene>
    <name evidence="8" type="ORF">CJ305_11465</name>
</gene>
<dbReference type="RefSeq" id="WP_099646416.1">
    <property type="nucleotide sequence ID" value="NZ_KZ319291.1"/>
</dbReference>
<dbReference type="Pfam" id="PF04616">
    <property type="entry name" value="Glyco_hydro_43"/>
    <property type="match status" value="1"/>
</dbReference>
<dbReference type="GO" id="GO:0005975">
    <property type="term" value="P:carbohydrate metabolic process"/>
    <property type="evidence" value="ECO:0007669"/>
    <property type="project" value="InterPro"/>
</dbReference>
<dbReference type="PANTHER" id="PTHR42812:SF12">
    <property type="entry name" value="BETA-XYLOSIDASE-RELATED"/>
    <property type="match status" value="1"/>
</dbReference>
<feature type="domain" description="Beta-xylosidase C-terminal Concanavalin A-like" evidence="7">
    <location>
        <begin position="325"/>
        <end position="518"/>
    </location>
</feature>
<dbReference type="InterPro" id="IPR051795">
    <property type="entry name" value="Glycosyl_Hydrlase_43"/>
</dbReference>
<protein>
    <submittedName>
        <fullName evidence="8">Glycoside hydrolase</fullName>
    </submittedName>
</protein>
<evidence type="ECO:0000259" key="7">
    <source>
        <dbReference type="Pfam" id="PF17851"/>
    </source>
</evidence>
<evidence type="ECO:0000313" key="9">
    <source>
        <dbReference type="Proteomes" id="UP000229433"/>
    </source>
</evidence>
<evidence type="ECO:0000256" key="1">
    <source>
        <dbReference type="ARBA" id="ARBA00009865"/>
    </source>
</evidence>
<dbReference type="InterPro" id="IPR013320">
    <property type="entry name" value="ConA-like_dom_sf"/>
</dbReference>
<dbReference type="CDD" id="cd09001">
    <property type="entry name" value="GH43_FsAxh1-like"/>
    <property type="match status" value="1"/>
</dbReference>
<feature type="site" description="Important for catalytic activity, responsible for pKa modulation of the active site Glu and correct orientation of both the proton donor and substrate" evidence="5">
    <location>
        <position position="152"/>
    </location>
</feature>
<name>A0A2G1VR15_9FLAO</name>
<dbReference type="EMBL" id="NQXA01000008">
    <property type="protein sequence ID" value="PHQ29216.1"/>
    <property type="molecule type" value="Genomic_DNA"/>
</dbReference>
<dbReference type="SUPFAM" id="SSF49899">
    <property type="entry name" value="Concanavalin A-like lectins/glucanases"/>
    <property type="match status" value="1"/>
</dbReference>
<keyword evidence="2 6" id="KW-0378">Hydrolase</keyword>
<dbReference type="OrthoDB" id="9801455at2"/>
<proteinExistence type="inferred from homology"/>
<dbReference type="Pfam" id="PF17851">
    <property type="entry name" value="GH43_C2"/>
    <property type="match status" value="1"/>
</dbReference>
<evidence type="ECO:0000256" key="5">
    <source>
        <dbReference type="PIRSR" id="PIRSR606710-2"/>
    </source>
</evidence>
<sequence>MRLQGLLKSLFIYSVFTCALIGEFQAQEKAQNPLIYADVPDMSIIRVGDTYYMSSTTMHMNPGVPIMKSQDLTNWKLVNYAYDTLVANDAMNLDNGQQTYGRGSWASSLRYHEGVYYLSTFSATSGMTHIYTTKDIENGPWELHEFKPAYHDHTLFFEDGKIYMIWGAGELSIVELNADLSGVKEETKKILIENATAPIGSNIILPAEGSQLFKHDGKFYLFNIAWPRGGMRTVIIHRADDIMGPYEGRLALQDQGVAQGGLIDTPEGDWYAYLFQDSGAVGRIPYLVPVEWKDGWPVLGVEGKVPETLDLPENKSLIPGIAHSDDFSREKGDGSLPLVWQWNHNPNNDLWSVEERPGFLRLKTGRIDTAFVQAKNTLTQRTLGPVSSGTVKLDVSQMKAGDRAGLTVLQKKYGIIGVRCDADTKQIYMSKNAEDGGVIATVPLNQNEVFFKIECDFRNRTDKAYFYYSLDGKTWNELGSVLQMQYTLPHFMGYRFGLFNYATETPGGWVDFDYFEIEDAIRHSK</sequence>
<evidence type="ECO:0000256" key="2">
    <source>
        <dbReference type="ARBA" id="ARBA00022801"/>
    </source>
</evidence>
<evidence type="ECO:0000256" key="3">
    <source>
        <dbReference type="ARBA" id="ARBA00023295"/>
    </source>
</evidence>
<accession>A0A2G1VR15</accession>
<reference evidence="8 9" key="1">
    <citation type="submission" date="2017-08" db="EMBL/GenBank/DDBJ databases">
        <title>The whole genome shortgun sequences of strain Leeuwenhoekiella nanhaiensis G18 from the South China Sea.</title>
        <authorList>
            <person name="Liu Q."/>
        </authorList>
    </citation>
    <scope>NUCLEOTIDE SEQUENCE [LARGE SCALE GENOMIC DNA]</scope>
    <source>
        <strain evidence="8 9">G18</strain>
    </source>
</reference>
<dbReference type="Gene3D" id="2.115.10.20">
    <property type="entry name" value="Glycosyl hydrolase domain, family 43"/>
    <property type="match status" value="1"/>
</dbReference>
<comment type="similarity">
    <text evidence="1 6">Belongs to the glycosyl hydrolase 43 family.</text>
</comment>
<evidence type="ECO:0000256" key="4">
    <source>
        <dbReference type="PIRSR" id="PIRSR606710-1"/>
    </source>
</evidence>
<feature type="active site" description="Proton donor" evidence="4">
    <location>
        <position position="208"/>
    </location>
</feature>
<feature type="active site" description="Proton acceptor" evidence="4">
    <location>
        <position position="41"/>
    </location>
</feature>
<evidence type="ECO:0000256" key="6">
    <source>
        <dbReference type="RuleBase" id="RU361187"/>
    </source>
</evidence>
<dbReference type="InterPro" id="IPR006710">
    <property type="entry name" value="Glyco_hydro_43"/>
</dbReference>
<comment type="caution">
    <text evidence="8">The sequence shown here is derived from an EMBL/GenBank/DDBJ whole genome shotgun (WGS) entry which is preliminary data.</text>
</comment>
<organism evidence="8 9">
    <name type="scientific">Leeuwenhoekiella nanhaiensis</name>
    <dbReference type="NCBI Taxonomy" id="1655491"/>
    <lineage>
        <taxon>Bacteria</taxon>
        <taxon>Pseudomonadati</taxon>
        <taxon>Bacteroidota</taxon>
        <taxon>Flavobacteriia</taxon>
        <taxon>Flavobacteriales</taxon>
        <taxon>Flavobacteriaceae</taxon>
        <taxon>Leeuwenhoekiella</taxon>
    </lineage>
</organism>
<dbReference type="PANTHER" id="PTHR42812">
    <property type="entry name" value="BETA-XYLOSIDASE"/>
    <property type="match status" value="1"/>
</dbReference>
<dbReference type="Proteomes" id="UP000229433">
    <property type="component" value="Unassembled WGS sequence"/>
</dbReference>
<keyword evidence="9" id="KW-1185">Reference proteome</keyword>
<dbReference type="SUPFAM" id="SSF75005">
    <property type="entry name" value="Arabinanase/levansucrase/invertase"/>
    <property type="match status" value="1"/>
</dbReference>